<keyword evidence="2" id="KW-1185">Reference proteome</keyword>
<comment type="caution">
    <text evidence="1">The sequence shown here is derived from an EMBL/GenBank/DDBJ whole genome shotgun (WGS) entry which is preliminary data.</text>
</comment>
<dbReference type="Proteomes" id="UP000559860">
    <property type="component" value="Unassembled WGS sequence"/>
</dbReference>
<evidence type="ECO:0000313" key="2">
    <source>
        <dbReference type="Proteomes" id="UP000559860"/>
    </source>
</evidence>
<dbReference type="AlphaFoldDB" id="A0A7W4ISK2"/>
<reference evidence="1 2" key="1">
    <citation type="submission" date="2020-04" db="EMBL/GenBank/DDBJ databases">
        <title>Description of novel Gluconacetobacter.</title>
        <authorList>
            <person name="Sombolestani A."/>
        </authorList>
    </citation>
    <scope>NUCLEOTIDE SEQUENCE [LARGE SCALE GENOMIC DNA]</scope>
    <source>
        <strain evidence="1 2">LMG 27801</strain>
    </source>
</reference>
<dbReference type="RefSeq" id="WP_182985884.1">
    <property type="nucleotide sequence ID" value="NZ_JABEQD010000004.1"/>
</dbReference>
<dbReference type="EMBL" id="JABEQD010000004">
    <property type="protein sequence ID" value="MBB2168310.1"/>
    <property type="molecule type" value="Genomic_DNA"/>
</dbReference>
<evidence type="ECO:0000313" key="1">
    <source>
        <dbReference type="EMBL" id="MBB2168310.1"/>
    </source>
</evidence>
<sequence>MMKLVRDSRTLKEKAVASLKIAMTTFNSYEEEGRITSVLLHLQHASEMLLKAVLVQKKAAVFDKTTGKSIGFEKCLRLCQSSHGMKQEEAGVMRAVDALRDASQHWFIFVSEDLLYMHTRAVISSFDDYMKRSLEADLHTYIPPRVLPVSSKPPGDFEFLIDREYKLIAELLRPGKRQRDEARARIRSLLAMEALTTDEVEISEKDIDRIEKAVKAGAEIGKVFPRLITVSTETSGEGVTLKVHFSKKEGAPVRYVSGDDLEEAAAVREVDMRKKFHMRAAELAKALKLNTQKSKALRWHLGIDDDKDCHHIFEFGRSTFSCFSDNATRKMKQALAEGLDMNDVWKKYRIRK</sequence>
<accession>A0A7W4ISK2</accession>
<organism evidence="1 2">
    <name type="scientific">Gluconacetobacter aggeris</name>
    <dbReference type="NCBI Taxonomy" id="1286186"/>
    <lineage>
        <taxon>Bacteria</taxon>
        <taxon>Pseudomonadati</taxon>
        <taxon>Pseudomonadota</taxon>
        <taxon>Alphaproteobacteria</taxon>
        <taxon>Acetobacterales</taxon>
        <taxon>Acetobacteraceae</taxon>
        <taxon>Gluconacetobacter</taxon>
    </lineage>
</organism>
<proteinExistence type="predicted"/>
<name>A0A7W4ISK2_9PROT</name>
<protein>
    <submittedName>
        <fullName evidence="1">Uncharacterized protein</fullName>
    </submittedName>
</protein>
<gene>
    <name evidence="1" type="ORF">HLH36_08085</name>
</gene>